<evidence type="ECO:0000313" key="3">
    <source>
        <dbReference type="EMBL" id="PXX77851.1"/>
    </source>
</evidence>
<dbReference type="InterPro" id="IPR000871">
    <property type="entry name" value="Beta-lactam_class-A"/>
</dbReference>
<protein>
    <submittedName>
        <fullName evidence="3">Beta-lactamase class A</fullName>
    </submittedName>
</protein>
<dbReference type="InterPro" id="IPR012338">
    <property type="entry name" value="Beta-lactam/transpept-like"/>
</dbReference>
<evidence type="ECO:0000256" key="1">
    <source>
        <dbReference type="SAM" id="SignalP"/>
    </source>
</evidence>
<dbReference type="STRING" id="1034346.GCA_000313565_02764"/>
<dbReference type="OrthoDB" id="1642139at2"/>
<organism evidence="3 4">
    <name type="scientific">Dielma fastidiosa</name>
    <dbReference type="NCBI Taxonomy" id="1034346"/>
    <lineage>
        <taxon>Bacteria</taxon>
        <taxon>Bacillati</taxon>
        <taxon>Bacillota</taxon>
        <taxon>Erysipelotrichia</taxon>
        <taxon>Erysipelotrichales</taxon>
        <taxon>Erysipelotrichaceae</taxon>
        <taxon>Dielma</taxon>
    </lineage>
</organism>
<evidence type="ECO:0000313" key="4">
    <source>
        <dbReference type="Proteomes" id="UP000247612"/>
    </source>
</evidence>
<dbReference type="AlphaFoldDB" id="A0A318KJ17"/>
<keyword evidence="4" id="KW-1185">Reference proteome</keyword>
<dbReference type="GO" id="GO:0030655">
    <property type="term" value="P:beta-lactam antibiotic catabolic process"/>
    <property type="evidence" value="ECO:0007669"/>
    <property type="project" value="InterPro"/>
</dbReference>
<gene>
    <name evidence="3" type="ORF">DES51_109103</name>
</gene>
<keyword evidence="1" id="KW-0732">Signal</keyword>
<dbReference type="Gene3D" id="3.40.710.10">
    <property type="entry name" value="DD-peptidase/beta-lactamase superfamily"/>
    <property type="match status" value="1"/>
</dbReference>
<accession>A0A318KJ17</accession>
<dbReference type="Proteomes" id="UP000247612">
    <property type="component" value="Unassembled WGS sequence"/>
</dbReference>
<dbReference type="PROSITE" id="PS51257">
    <property type="entry name" value="PROKAR_LIPOPROTEIN"/>
    <property type="match status" value="1"/>
</dbReference>
<dbReference type="PANTHER" id="PTHR35333:SF4">
    <property type="entry name" value="SLR0121 PROTEIN"/>
    <property type="match status" value="1"/>
</dbReference>
<proteinExistence type="predicted"/>
<dbReference type="InterPro" id="IPR045155">
    <property type="entry name" value="Beta-lactam_cat"/>
</dbReference>
<dbReference type="PANTHER" id="PTHR35333">
    <property type="entry name" value="BETA-LACTAMASE"/>
    <property type="match status" value="1"/>
</dbReference>
<sequence length="363" mass="41172">MKKALLLLLAALLSGCSSENNLIQIFAMDQTAPVITFVEKPYLVEGQYDLNKLAIVTDISNFTVETMAESADENHIEVCVEAEDEYQNSSTLCKTYALIRDDEFMMYDLQNNTPDELVEQYLDHHDLDSDSIGFFYQNTVSGAAYLYNGSELFTGASTIKVPLAMLYTDMIHADKLSYTTVLQFIEEDIEAGGGRTALDNAVNSALSVDYLLQQSIMNSDNTATNILLRNYNRFTKDLFRMDYAAFYPKRYPAAFYSENLITAELMLNVIRSLYQNAEDYAKIIRDMKEAEPDAYFKQLIDDIEIAHKYGLYGNVEHDMGILYTEEPILLGVFTKDIINSKQVIAELARMMELYAAVHYGENV</sequence>
<dbReference type="GO" id="GO:0046677">
    <property type="term" value="P:response to antibiotic"/>
    <property type="evidence" value="ECO:0007669"/>
    <property type="project" value="InterPro"/>
</dbReference>
<dbReference type="SUPFAM" id="SSF56601">
    <property type="entry name" value="beta-lactamase/transpeptidase-like"/>
    <property type="match status" value="1"/>
</dbReference>
<evidence type="ECO:0000259" key="2">
    <source>
        <dbReference type="Pfam" id="PF13354"/>
    </source>
</evidence>
<comment type="caution">
    <text evidence="3">The sequence shown here is derived from an EMBL/GenBank/DDBJ whole genome shotgun (WGS) entry which is preliminary data.</text>
</comment>
<dbReference type="GO" id="GO:0008800">
    <property type="term" value="F:beta-lactamase activity"/>
    <property type="evidence" value="ECO:0007669"/>
    <property type="project" value="InterPro"/>
</dbReference>
<feature type="chain" id="PRO_5039517324" evidence="1">
    <location>
        <begin position="20"/>
        <end position="363"/>
    </location>
</feature>
<dbReference type="Pfam" id="PF13354">
    <property type="entry name" value="Beta-lactamase2"/>
    <property type="match status" value="1"/>
</dbReference>
<dbReference type="EMBL" id="QJKH01000009">
    <property type="protein sequence ID" value="PXX77851.1"/>
    <property type="molecule type" value="Genomic_DNA"/>
</dbReference>
<reference evidence="3 4" key="1">
    <citation type="submission" date="2018-05" db="EMBL/GenBank/DDBJ databases">
        <title>Genomic Encyclopedia of Type Strains, Phase IV (KMG-IV): sequencing the most valuable type-strain genomes for metagenomic binning, comparative biology and taxonomic classification.</title>
        <authorList>
            <person name="Goeker M."/>
        </authorList>
    </citation>
    <scope>NUCLEOTIDE SEQUENCE [LARGE SCALE GENOMIC DNA]</scope>
    <source>
        <strain evidence="3 4">JC118</strain>
    </source>
</reference>
<feature type="signal peptide" evidence="1">
    <location>
        <begin position="1"/>
        <end position="19"/>
    </location>
</feature>
<name>A0A318KJ17_9FIRM</name>
<dbReference type="RefSeq" id="WP_022939048.1">
    <property type="nucleotide sequence ID" value="NZ_CABKRQ010000007.1"/>
</dbReference>
<feature type="domain" description="Beta-lactamase class A catalytic" evidence="2">
    <location>
        <begin position="134"/>
        <end position="334"/>
    </location>
</feature>